<protein>
    <recommendedName>
        <fullName evidence="3">ParB/Sulfiredoxin domain-containing protein</fullName>
    </recommendedName>
</protein>
<dbReference type="Proteomes" id="UP001607303">
    <property type="component" value="Unassembled WGS sequence"/>
</dbReference>
<dbReference type="AlphaFoldDB" id="A0ABD2BV85"/>
<gene>
    <name evidence="1" type="ORF">V1477_013200</name>
</gene>
<keyword evidence="2" id="KW-1185">Reference proteome</keyword>
<comment type="caution">
    <text evidence="1">The sequence shown here is derived from an EMBL/GenBank/DDBJ whole genome shotgun (WGS) entry which is preliminary data.</text>
</comment>
<reference evidence="1 2" key="1">
    <citation type="journal article" date="2024" name="Ann. Entomol. Soc. Am.">
        <title>Genomic analyses of the southern and eastern yellowjacket wasps (Hymenoptera: Vespidae) reveal evolutionary signatures of social life.</title>
        <authorList>
            <person name="Catto M.A."/>
            <person name="Caine P.B."/>
            <person name="Orr S.E."/>
            <person name="Hunt B.G."/>
            <person name="Goodisman M.A.D."/>
        </authorList>
    </citation>
    <scope>NUCLEOTIDE SEQUENCE [LARGE SCALE GENOMIC DNA]</scope>
    <source>
        <strain evidence="1">232</strain>
        <tissue evidence="1">Head and thorax</tissue>
    </source>
</reference>
<evidence type="ECO:0000313" key="1">
    <source>
        <dbReference type="EMBL" id="KAL2736691.1"/>
    </source>
</evidence>
<dbReference type="EMBL" id="JAYRBN010000066">
    <property type="protein sequence ID" value="KAL2736691.1"/>
    <property type="molecule type" value="Genomic_DNA"/>
</dbReference>
<organism evidence="1 2">
    <name type="scientific">Vespula maculifrons</name>
    <name type="common">Eastern yellow jacket</name>
    <name type="synonym">Wasp</name>
    <dbReference type="NCBI Taxonomy" id="7453"/>
    <lineage>
        <taxon>Eukaryota</taxon>
        <taxon>Metazoa</taxon>
        <taxon>Ecdysozoa</taxon>
        <taxon>Arthropoda</taxon>
        <taxon>Hexapoda</taxon>
        <taxon>Insecta</taxon>
        <taxon>Pterygota</taxon>
        <taxon>Neoptera</taxon>
        <taxon>Endopterygota</taxon>
        <taxon>Hymenoptera</taxon>
        <taxon>Apocrita</taxon>
        <taxon>Aculeata</taxon>
        <taxon>Vespoidea</taxon>
        <taxon>Vespidae</taxon>
        <taxon>Vespinae</taxon>
        <taxon>Vespula</taxon>
    </lineage>
</organism>
<sequence length="78" mass="9299">MLVREGKEKKEYVIVEEKKHFWLMEGEHRLYRAIDNLVELDYINPPSQIHTEAPNERSTEEHLGKLMAKSSIIIWNVH</sequence>
<proteinExistence type="predicted"/>
<evidence type="ECO:0000313" key="2">
    <source>
        <dbReference type="Proteomes" id="UP001607303"/>
    </source>
</evidence>
<evidence type="ECO:0008006" key="3">
    <source>
        <dbReference type="Google" id="ProtNLM"/>
    </source>
</evidence>
<accession>A0ABD2BV85</accession>
<name>A0ABD2BV85_VESMC</name>